<evidence type="ECO:0000313" key="2">
    <source>
        <dbReference type="Proteomes" id="UP000652219"/>
    </source>
</evidence>
<reference evidence="1 2" key="1">
    <citation type="journal article" date="2020" name="Phytopathology">
        <title>Genome Sequence Resources of Colletotrichum truncatum, C. plurivorum, C. musicola, and C. sojae: Four Species Pathogenic to Soybean (Glycine max).</title>
        <authorList>
            <person name="Rogerio F."/>
            <person name="Boufleur T.R."/>
            <person name="Ciampi-Guillardi M."/>
            <person name="Sukno S.A."/>
            <person name="Thon M.R."/>
            <person name="Massola Junior N.S."/>
            <person name="Baroncelli R."/>
        </authorList>
    </citation>
    <scope>NUCLEOTIDE SEQUENCE [LARGE SCALE GENOMIC DNA]</scope>
    <source>
        <strain evidence="1 2">LFN0009</strain>
    </source>
</reference>
<dbReference type="Proteomes" id="UP000652219">
    <property type="component" value="Unassembled WGS sequence"/>
</dbReference>
<sequence>MDNLKQPFSVAVDPRLGDGYLQMIKIAVQKRISIPVEVFELRGDSSRAIKSALRLKKRDDGGINVFGPKSWIGYESPVRGVEPRGSTVVDLVDILSYLDHYQEIMNLPQRASRSSKPFKHDDDLFFAVLTLDPGFEIEQGFPPNDVSSKMEKNQQENFQFTITVPRELKHSGTNRTIVRTVVTQADQTSWKSLELPHIWHSSEANLGNPHGRGMVVMPDPKWWVEDREILTISESHA</sequence>
<proteinExistence type="predicted"/>
<dbReference type="AlphaFoldDB" id="A0A8H6N2Y5"/>
<organism evidence="1 2">
    <name type="scientific">Colletotrichum sojae</name>
    <dbReference type="NCBI Taxonomy" id="2175907"/>
    <lineage>
        <taxon>Eukaryota</taxon>
        <taxon>Fungi</taxon>
        <taxon>Dikarya</taxon>
        <taxon>Ascomycota</taxon>
        <taxon>Pezizomycotina</taxon>
        <taxon>Sordariomycetes</taxon>
        <taxon>Hypocreomycetidae</taxon>
        <taxon>Glomerellales</taxon>
        <taxon>Glomerellaceae</taxon>
        <taxon>Colletotrichum</taxon>
        <taxon>Colletotrichum orchidearum species complex</taxon>
    </lineage>
</organism>
<dbReference type="EMBL" id="WIGN01000020">
    <property type="protein sequence ID" value="KAF6817606.1"/>
    <property type="molecule type" value="Genomic_DNA"/>
</dbReference>
<protein>
    <submittedName>
        <fullName evidence="1">Uncharacterized protein</fullName>
    </submittedName>
</protein>
<comment type="caution">
    <text evidence="1">The sequence shown here is derived from an EMBL/GenBank/DDBJ whole genome shotgun (WGS) entry which is preliminary data.</text>
</comment>
<keyword evidence="2" id="KW-1185">Reference proteome</keyword>
<gene>
    <name evidence="1" type="ORF">CSOJ01_02316</name>
</gene>
<name>A0A8H6N2Y5_9PEZI</name>
<accession>A0A8H6N2Y5</accession>
<evidence type="ECO:0000313" key="1">
    <source>
        <dbReference type="EMBL" id="KAF6817606.1"/>
    </source>
</evidence>